<evidence type="ECO:0000313" key="1">
    <source>
        <dbReference type="EMBL" id="RNA24305.1"/>
    </source>
</evidence>
<organism evidence="1 2">
    <name type="scientific">Brachionus plicatilis</name>
    <name type="common">Marine rotifer</name>
    <name type="synonym">Brachionus muelleri</name>
    <dbReference type="NCBI Taxonomy" id="10195"/>
    <lineage>
        <taxon>Eukaryota</taxon>
        <taxon>Metazoa</taxon>
        <taxon>Spiralia</taxon>
        <taxon>Gnathifera</taxon>
        <taxon>Rotifera</taxon>
        <taxon>Eurotatoria</taxon>
        <taxon>Monogononta</taxon>
        <taxon>Pseudotrocha</taxon>
        <taxon>Ploima</taxon>
        <taxon>Brachionidae</taxon>
        <taxon>Brachionus</taxon>
    </lineage>
</organism>
<reference evidence="1 2" key="1">
    <citation type="journal article" date="2018" name="Sci. Rep.">
        <title>Genomic signatures of local adaptation to the degree of environmental predictability in rotifers.</title>
        <authorList>
            <person name="Franch-Gras L."/>
            <person name="Hahn C."/>
            <person name="Garcia-Roger E.M."/>
            <person name="Carmona M.J."/>
            <person name="Serra M."/>
            <person name="Gomez A."/>
        </authorList>
    </citation>
    <scope>NUCLEOTIDE SEQUENCE [LARGE SCALE GENOMIC DNA]</scope>
    <source>
        <strain evidence="1">HYR1</strain>
    </source>
</reference>
<dbReference type="AlphaFoldDB" id="A0A3M7RLV6"/>
<protein>
    <submittedName>
        <fullName evidence="1">Uncharacterized protein</fullName>
    </submittedName>
</protein>
<dbReference type="Proteomes" id="UP000276133">
    <property type="component" value="Unassembled WGS sequence"/>
</dbReference>
<accession>A0A3M7RLV6</accession>
<dbReference type="EMBL" id="REGN01003146">
    <property type="protein sequence ID" value="RNA24305.1"/>
    <property type="molecule type" value="Genomic_DNA"/>
</dbReference>
<name>A0A3M7RLV6_BRAPC</name>
<sequence>MHVTYNPEYGYLHTEDMMFGQSKYYGMNFDEKCHTPFIYLYRKPLRIGAAVNTKPYNYRNAANPSHFM</sequence>
<gene>
    <name evidence="1" type="ORF">BpHYR1_014378</name>
</gene>
<proteinExistence type="predicted"/>
<comment type="caution">
    <text evidence="1">The sequence shown here is derived from an EMBL/GenBank/DDBJ whole genome shotgun (WGS) entry which is preliminary data.</text>
</comment>
<keyword evidence="2" id="KW-1185">Reference proteome</keyword>
<evidence type="ECO:0000313" key="2">
    <source>
        <dbReference type="Proteomes" id="UP000276133"/>
    </source>
</evidence>